<protein>
    <submittedName>
        <fullName evidence="2">Uncharacterized protein DUF397</fullName>
    </submittedName>
</protein>
<organism evidence="2 3">
    <name type="scientific">Saccharothrix saharensis</name>
    <dbReference type="NCBI Taxonomy" id="571190"/>
    <lineage>
        <taxon>Bacteria</taxon>
        <taxon>Bacillati</taxon>
        <taxon>Actinomycetota</taxon>
        <taxon>Actinomycetes</taxon>
        <taxon>Pseudonocardiales</taxon>
        <taxon>Pseudonocardiaceae</taxon>
        <taxon>Saccharothrix</taxon>
    </lineage>
</organism>
<evidence type="ECO:0000313" key="2">
    <source>
        <dbReference type="EMBL" id="TQM84638.1"/>
    </source>
</evidence>
<feature type="domain" description="DUF397" evidence="1">
    <location>
        <begin position="7"/>
        <end position="55"/>
    </location>
</feature>
<comment type="caution">
    <text evidence="2">The sequence shown here is derived from an EMBL/GenBank/DDBJ whole genome shotgun (WGS) entry which is preliminary data.</text>
</comment>
<dbReference type="InterPro" id="IPR007278">
    <property type="entry name" value="DUF397"/>
</dbReference>
<sequence length="69" mass="7452">MAPEARQWRKSSYSGGGNTECVEVAFAPEVVGVRDSKKIAPRLAFTPTAWRAFLSSPAFGHTRPTTSSP</sequence>
<dbReference type="Proteomes" id="UP000316628">
    <property type="component" value="Unassembled WGS sequence"/>
</dbReference>
<evidence type="ECO:0000313" key="3">
    <source>
        <dbReference type="Proteomes" id="UP000316628"/>
    </source>
</evidence>
<dbReference type="AlphaFoldDB" id="A0A543JPC3"/>
<evidence type="ECO:0000259" key="1">
    <source>
        <dbReference type="Pfam" id="PF04149"/>
    </source>
</evidence>
<keyword evidence="3" id="KW-1185">Reference proteome</keyword>
<gene>
    <name evidence="2" type="ORF">FHX81_7093</name>
</gene>
<name>A0A543JPC3_9PSEU</name>
<dbReference type="Pfam" id="PF04149">
    <property type="entry name" value="DUF397"/>
    <property type="match status" value="1"/>
</dbReference>
<dbReference type="EMBL" id="VFPP01000001">
    <property type="protein sequence ID" value="TQM84638.1"/>
    <property type="molecule type" value="Genomic_DNA"/>
</dbReference>
<reference evidence="2 3" key="1">
    <citation type="submission" date="2019-06" db="EMBL/GenBank/DDBJ databases">
        <title>Sequencing the genomes of 1000 actinobacteria strains.</title>
        <authorList>
            <person name="Klenk H.-P."/>
        </authorList>
    </citation>
    <scope>NUCLEOTIDE SEQUENCE [LARGE SCALE GENOMIC DNA]</scope>
    <source>
        <strain evidence="2 3">DSM 45456</strain>
    </source>
</reference>
<accession>A0A543JPC3</accession>
<proteinExistence type="predicted"/>